<reference evidence="1 2" key="1">
    <citation type="submission" date="2017-04" db="EMBL/GenBank/DDBJ databases">
        <authorList>
            <person name="Afonso C.L."/>
            <person name="Miller P.J."/>
            <person name="Scott M.A."/>
            <person name="Spackman E."/>
            <person name="Goraichik I."/>
            <person name="Dimitrov K.M."/>
            <person name="Suarez D.L."/>
            <person name="Swayne D.E."/>
        </authorList>
    </citation>
    <scope>NUCLEOTIDE SEQUENCE [LARGE SCALE GENOMIC DNA]</scope>
    <source>
        <strain evidence="1 2">DSM 5090</strain>
    </source>
</reference>
<dbReference type="Proteomes" id="UP000192738">
    <property type="component" value="Unassembled WGS sequence"/>
</dbReference>
<gene>
    <name evidence="1" type="ORF">SAMN04488500_13231</name>
</gene>
<accession>A0A1W2EW62</accession>
<protein>
    <submittedName>
        <fullName evidence="1">Uncharacterized protein</fullName>
    </submittedName>
</protein>
<dbReference type="AlphaFoldDB" id="A0A1W2EW62"/>
<name>A0A1W2EW62_9FIRM</name>
<dbReference type="EMBL" id="FWXI01000032">
    <property type="protein sequence ID" value="SMD13947.1"/>
    <property type="molecule type" value="Genomic_DNA"/>
</dbReference>
<sequence length="94" mass="10572">MKEMKPDPTSPANLDSHVAQETPGFSLLTQLHSLFLRKADSRFEEAQQLLNPQIFDQANIADSLDTGKLNKLINYIKSGVPSLVLMFTTYSQIY</sequence>
<dbReference type="OrthoDB" id="9862477at2"/>
<evidence type="ECO:0000313" key="1">
    <source>
        <dbReference type="EMBL" id="SMD13947.1"/>
    </source>
</evidence>
<organism evidence="1 2">
    <name type="scientific">Sporomusa malonica</name>
    <dbReference type="NCBI Taxonomy" id="112901"/>
    <lineage>
        <taxon>Bacteria</taxon>
        <taxon>Bacillati</taxon>
        <taxon>Bacillota</taxon>
        <taxon>Negativicutes</taxon>
        <taxon>Selenomonadales</taxon>
        <taxon>Sporomusaceae</taxon>
        <taxon>Sporomusa</taxon>
    </lineage>
</organism>
<proteinExistence type="predicted"/>
<dbReference type="RefSeq" id="WP_084578297.1">
    <property type="nucleotide sequence ID" value="NZ_CP155572.1"/>
</dbReference>
<evidence type="ECO:0000313" key="2">
    <source>
        <dbReference type="Proteomes" id="UP000192738"/>
    </source>
</evidence>
<keyword evidence="2" id="KW-1185">Reference proteome</keyword>